<feature type="domain" description="Release factor glutamine methyltransferase N-terminal" evidence="7">
    <location>
        <begin position="7"/>
        <end position="75"/>
    </location>
</feature>
<evidence type="ECO:0000313" key="8">
    <source>
        <dbReference type="EMBL" id="KRK71745.1"/>
    </source>
</evidence>
<gene>
    <name evidence="5" type="primary">prmC</name>
    <name evidence="8" type="ORF">FD02_GL001989</name>
</gene>
<dbReference type="OrthoDB" id="9800643at2"/>
<evidence type="ECO:0000256" key="3">
    <source>
        <dbReference type="ARBA" id="ARBA00022691"/>
    </source>
</evidence>
<dbReference type="Pfam" id="PF05175">
    <property type="entry name" value="MTS"/>
    <property type="match status" value="1"/>
</dbReference>
<dbReference type="NCBIfam" id="TIGR00536">
    <property type="entry name" value="hemK_fam"/>
    <property type="match status" value="1"/>
</dbReference>
<keyword evidence="1 5" id="KW-0489">Methyltransferase</keyword>
<dbReference type="Proteomes" id="UP000051804">
    <property type="component" value="Unassembled WGS sequence"/>
</dbReference>
<dbReference type="Gene3D" id="1.10.8.10">
    <property type="entry name" value="DNA helicase RuvA subunit, C-terminal domain"/>
    <property type="match status" value="1"/>
</dbReference>
<feature type="domain" description="Methyltransferase small" evidence="6">
    <location>
        <begin position="109"/>
        <end position="190"/>
    </location>
</feature>
<evidence type="ECO:0000256" key="5">
    <source>
        <dbReference type="HAMAP-Rule" id="MF_02126"/>
    </source>
</evidence>
<sequence>MTKTIQEALRWASSLLGPVGADADGARYVLEMRLDWSPSQLQLHAHDALTAAQWTQFEADVARLAKFEPAQYVVGVAPFFGDLFNVTPAVLIPRFDTEELVAWAAAEQQAAATGLDLGTGSGAIGLTLAKQLPDVAMTLSDVSPAALAVAQANAKRLNRHVTLVASDMFAALPERFDFIVSNLPYISHAEEAVMDESTKRYEPALALYAEHAGLALFERFVVALPQHLNAGGAAYLEFGYHQRAALAALVADELPGWQAEFRRDLAGQDRMLKLTKE</sequence>
<dbReference type="InterPro" id="IPR040758">
    <property type="entry name" value="PrmC_N"/>
</dbReference>
<dbReference type="Gene3D" id="3.40.50.150">
    <property type="entry name" value="Vaccinia Virus protein VP39"/>
    <property type="match status" value="1"/>
</dbReference>
<dbReference type="STRING" id="1291734.FD02_GL001989"/>
<dbReference type="HAMAP" id="MF_02126">
    <property type="entry name" value="RF_methyltr_PrmC"/>
    <property type="match status" value="1"/>
</dbReference>
<evidence type="ECO:0000256" key="4">
    <source>
        <dbReference type="ARBA" id="ARBA00048391"/>
    </source>
</evidence>
<comment type="similarity">
    <text evidence="5">Belongs to the protein N5-glutamine methyltransferase family. PrmC subfamily.</text>
</comment>
<dbReference type="PANTHER" id="PTHR18895">
    <property type="entry name" value="HEMK METHYLTRANSFERASE"/>
    <property type="match status" value="1"/>
</dbReference>
<evidence type="ECO:0000259" key="7">
    <source>
        <dbReference type="Pfam" id="PF17827"/>
    </source>
</evidence>
<feature type="binding site" evidence="5">
    <location>
        <position position="141"/>
    </location>
    <ligand>
        <name>S-adenosyl-L-methionine</name>
        <dbReference type="ChEBI" id="CHEBI:59789"/>
    </ligand>
</feature>
<protein>
    <recommendedName>
        <fullName evidence="5">Release factor glutamine methyltransferase</fullName>
        <shortName evidence="5">RF MTase</shortName>
        <ecNumber evidence="5">2.1.1.297</ecNumber>
    </recommendedName>
    <alternativeName>
        <fullName evidence="5">N5-glutamine methyltransferase PrmC</fullName>
    </alternativeName>
    <alternativeName>
        <fullName evidence="5">Protein-(glutamine-N5) MTase PrmC</fullName>
    </alternativeName>
    <alternativeName>
        <fullName evidence="5">Protein-glutamine N-methyltransferase PrmC</fullName>
    </alternativeName>
</protein>
<reference evidence="8 9" key="1">
    <citation type="journal article" date="2015" name="Genome Announc.">
        <title>Expanding the biotechnology potential of lactobacilli through comparative genomics of 213 strains and associated genera.</title>
        <authorList>
            <person name="Sun Z."/>
            <person name="Harris H.M."/>
            <person name="McCann A."/>
            <person name="Guo C."/>
            <person name="Argimon S."/>
            <person name="Zhang W."/>
            <person name="Yang X."/>
            <person name="Jeffery I.B."/>
            <person name="Cooney J.C."/>
            <person name="Kagawa T.F."/>
            <person name="Liu W."/>
            <person name="Song Y."/>
            <person name="Salvetti E."/>
            <person name="Wrobel A."/>
            <person name="Rasinkangas P."/>
            <person name="Parkhill J."/>
            <person name="Rea M.C."/>
            <person name="O'Sullivan O."/>
            <person name="Ritari J."/>
            <person name="Douillard F.P."/>
            <person name="Paul Ross R."/>
            <person name="Yang R."/>
            <person name="Briner A.E."/>
            <person name="Felis G.E."/>
            <person name="de Vos W.M."/>
            <person name="Barrangou R."/>
            <person name="Klaenhammer T.R."/>
            <person name="Caufield P.W."/>
            <person name="Cui Y."/>
            <person name="Zhang H."/>
            <person name="O'Toole P.W."/>
        </authorList>
    </citation>
    <scope>NUCLEOTIDE SEQUENCE [LARGE SCALE GENOMIC DNA]</scope>
    <source>
        <strain evidence="8 9">JCM 17158</strain>
    </source>
</reference>
<dbReference type="SUPFAM" id="SSF53335">
    <property type="entry name" value="S-adenosyl-L-methionine-dependent methyltransferases"/>
    <property type="match status" value="1"/>
</dbReference>
<evidence type="ECO:0000259" key="6">
    <source>
        <dbReference type="Pfam" id="PF05175"/>
    </source>
</evidence>
<dbReference type="InterPro" id="IPR004556">
    <property type="entry name" value="HemK-like"/>
</dbReference>
<accession>A0A0R1JTV3</accession>
<dbReference type="NCBIfam" id="TIGR03534">
    <property type="entry name" value="RF_mod_PrmC"/>
    <property type="match status" value="1"/>
</dbReference>
<dbReference type="EC" id="2.1.1.297" evidence="5"/>
<dbReference type="InterPro" id="IPR007848">
    <property type="entry name" value="Small_mtfrase_dom"/>
</dbReference>
<dbReference type="CDD" id="cd02440">
    <property type="entry name" value="AdoMet_MTases"/>
    <property type="match status" value="1"/>
</dbReference>
<feature type="binding site" evidence="5">
    <location>
        <begin position="118"/>
        <end position="122"/>
    </location>
    <ligand>
        <name>S-adenosyl-L-methionine</name>
        <dbReference type="ChEBI" id="CHEBI:59789"/>
    </ligand>
</feature>
<dbReference type="EMBL" id="AZDJ01000026">
    <property type="protein sequence ID" value="KRK71745.1"/>
    <property type="molecule type" value="Genomic_DNA"/>
</dbReference>
<comment type="catalytic activity">
    <reaction evidence="4 5">
        <text>L-glutaminyl-[peptide chain release factor] + S-adenosyl-L-methionine = N(5)-methyl-L-glutaminyl-[peptide chain release factor] + S-adenosyl-L-homocysteine + H(+)</text>
        <dbReference type="Rhea" id="RHEA:42896"/>
        <dbReference type="Rhea" id="RHEA-COMP:10271"/>
        <dbReference type="Rhea" id="RHEA-COMP:10272"/>
        <dbReference type="ChEBI" id="CHEBI:15378"/>
        <dbReference type="ChEBI" id="CHEBI:30011"/>
        <dbReference type="ChEBI" id="CHEBI:57856"/>
        <dbReference type="ChEBI" id="CHEBI:59789"/>
        <dbReference type="ChEBI" id="CHEBI:61891"/>
        <dbReference type="EC" id="2.1.1.297"/>
    </reaction>
</comment>
<keyword evidence="3 5" id="KW-0949">S-adenosyl-L-methionine</keyword>
<dbReference type="PATRIC" id="fig|1291734.4.peg.2041"/>
<dbReference type="PANTHER" id="PTHR18895:SF74">
    <property type="entry name" value="MTRF1L RELEASE FACTOR GLUTAMINE METHYLTRANSFERASE"/>
    <property type="match status" value="1"/>
</dbReference>
<dbReference type="InterPro" id="IPR050320">
    <property type="entry name" value="N5-glutamine_MTase"/>
</dbReference>
<keyword evidence="9" id="KW-1185">Reference proteome</keyword>
<evidence type="ECO:0000313" key="9">
    <source>
        <dbReference type="Proteomes" id="UP000051804"/>
    </source>
</evidence>
<comment type="caution">
    <text evidence="5">Lacks conserved residue(s) required for the propagation of feature annotation.</text>
</comment>
<dbReference type="InterPro" id="IPR019874">
    <property type="entry name" value="RF_methyltr_PrmC"/>
</dbReference>
<evidence type="ECO:0000256" key="1">
    <source>
        <dbReference type="ARBA" id="ARBA00022603"/>
    </source>
</evidence>
<organism evidence="8 9">
    <name type="scientific">Lacticaseibacillus nasuensis JCM 17158</name>
    <dbReference type="NCBI Taxonomy" id="1291734"/>
    <lineage>
        <taxon>Bacteria</taxon>
        <taxon>Bacillati</taxon>
        <taxon>Bacillota</taxon>
        <taxon>Bacilli</taxon>
        <taxon>Lactobacillales</taxon>
        <taxon>Lactobacillaceae</taxon>
        <taxon>Lacticaseibacillus</taxon>
    </lineage>
</organism>
<dbReference type="GO" id="GO:0032259">
    <property type="term" value="P:methylation"/>
    <property type="evidence" value="ECO:0007669"/>
    <property type="project" value="UniProtKB-KW"/>
</dbReference>
<proteinExistence type="inferred from homology"/>
<keyword evidence="2 5" id="KW-0808">Transferase</keyword>
<dbReference type="InterPro" id="IPR029063">
    <property type="entry name" value="SAM-dependent_MTases_sf"/>
</dbReference>
<evidence type="ECO:0000256" key="2">
    <source>
        <dbReference type="ARBA" id="ARBA00022679"/>
    </source>
</evidence>
<comment type="caution">
    <text evidence="8">The sequence shown here is derived from an EMBL/GenBank/DDBJ whole genome shotgun (WGS) entry which is preliminary data.</text>
</comment>
<comment type="function">
    <text evidence="5">Methylates the class 1 translation termination release factors RF1/PrfA and RF2/PrfB on the glutamine residue of the universally conserved GGQ motif.</text>
</comment>
<name>A0A0R1JTV3_9LACO</name>
<dbReference type="RefSeq" id="WP_056951270.1">
    <property type="nucleotide sequence ID" value="NZ_AZDJ01000026.1"/>
</dbReference>
<feature type="binding site" evidence="5">
    <location>
        <position position="182"/>
    </location>
    <ligand>
        <name>S-adenosyl-L-methionine</name>
        <dbReference type="ChEBI" id="CHEBI:59789"/>
    </ligand>
</feature>
<dbReference type="Pfam" id="PF17827">
    <property type="entry name" value="PrmC_N"/>
    <property type="match status" value="1"/>
</dbReference>
<dbReference type="AlphaFoldDB" id="A0A0R1JTV3"/>
<dbReference type="GO" id="GO:0102559">
    <property type="term" value="F:peptide chain release factor N(5)-glutamine methyltransferase activity"/>
    <property type="evidence" value="ECO:0007669"/>
    <property type="project" value="UniProtKB-EC"/>
</dbReference>